<dbReference type="InterPro" id="IPR050309">
    <property type="entry name" value="Type-B_Carboxylest/Lipase"/>
</dbReference>
<name>A0A8K0R9W2_9PLEO</name>
<feature type="region of interest" description="Disordered" evidence="4">
    <location>
        <begin position="54"/>
        <end position="84"/>
    </location>
</feature>
<organism evidence="6 7">
    <name type="scientific">Paraphoma chrysanthemicola</name>
    <dbReference type="NCBI Taxonomy" id="798071"/>
    <lineage>
        <taxon>Eukaryota</taxon>
        <taxon>Fungi</taxon>
        <taxon>Dikarya</taxon>
        <taxon>Ascomycota</taxon>
        <taxon>Pezizomycotina</taxon>
        <taxon>Dothideomycetes</taxon>
        <taxon>Pleosporomycetidae</taxon>
        <taxon>Pleosporales</taxon>
        <taxon>Pleosporineae</taxon>
        <taxon>Phaeosphaeriaceae</taxon>
        <taxon>Paraphoma</taxon>
    </lineage>
</organism>
<comment type="caution">
    <text evidence="6">The sequence shown here is derived from an EMBL/GenBank/DDBJ whole genome shotgun (WGS) entry which is preliminary data.</text>
</comment>
<accession>A0A8K0R9W2</accession>
<reference evidence="6" key="1">
    <citation type="journal article" date="2021" name="Nat. Commun.">
        <title>Genetic determinants of endophytism in the Arabidopsis root mycobiome.</title>
        <authorList>
            <person name="Mesny F."/>
            <person name="Miyauchi S."/>
            <person name="Thiergart T."/>
            <person name="Pickel B."/>
            <person name="Atanasova L."/>
            <person name="Karlsson M."/>
            <person name="Huettel B."/>
            <person name="Barry K.W."/>
            <person name="Haridas S."/>
            <person name="Chen C."/>
            <person name="Bauer D."/>
            <person name="Andreopoulos W."/>
            <person name="Pangilinan J."/>
            <person name="LaButti K."/>
            <person name="Riley R."/>
            <person name="Lipzen A."/>
            <person name="Clum A."/>
            <person name="Drula E."/>
            <person name="Henrissat B."/>
            <person name="Kohler A."/>
            <person name="Grigoriev I.V."/>
            <person name="Martin F.M."/>
            <person name="Hacquard S."/>
        </authorList>
    </citation>
    <scope>NUCLEOTIDE SEQUENCE</scope>
    <source>
        <strain evidence="6">MPI-SDFR-AT-0120</strain>
    </source>
</reference>
<dbReference type="EC" id="3.1.1.-" evidence="3"/>
<dbReference type="EMBL" id="JAGMVJ010000006">
    <property type="protein sequence ID" value="KAH7089867.1"/>
    <property type="molecule type" value="Genomic_DNA"/>
</dbReference>
<comment type="similarity">
    <text evidence="1 3">Belongs to the type-B carboxylesterase/lipase family.</text>
</comment>
<evidence type="ECO:0000256" key="2">
    <source>
        <dbReference type="ARBA" id="ARBA00022801"/>
    </source>
</evidence>
<evidence type="ECO:0000313" key="6">
    <source>
        <dbReference type="EMBL" id="KAH7089867.1"/>
    </source>
</evidence>
<proteinExistence type="inferred from homology"/>
<keyword evidence="2 3" id="KW-0378">Hydrolase</keyword>
<dbReference type="AlphaFoldDB" id="A0A8K0R9W2"/>
<dbReference type="SUPFAM" id="SSF53474">
    <property type="entry name" value="alpha/beta-Hydrolases"/>
    <property type="match status" value="1"/>
</dbReference>
<protein>
    <recommendedName>
        <fullName evidence="3">Carboxylic ester hydrolase</fullName>
        <ecNumber evidence="3">3.1.1.-</ecNumber>
    </recommendedName>
</protein>
<evidence type="ECO:0000256" key="4">
    <source>
        <dbReference type="SAM" id="MobiDB-lite"/>
    </source>
</evidence>
<dbReference type="InterPro" id="IPR002018">
    <property type="entry name" value="CarbesteraseB"/>
</dbReference>
<evidence type="ECO:0000256" key="1">
    <source>
        <dbReference type="ARBA" id="ARBA00005964"/>
    </source>
</evidence>
<dbReference type="Pfam" id="PF00135">
    <property type="entry name" value="COesterase"/>
    <property type="match status" value="1"/>
</dbReference>
<evidence type="ECO:0000313" key="7">
    <source>
        <dbReference type="Proteomes" id="UP000813461"/>
    </source>
</evidence>
<evidence type="ECO:0000259" key="5">
    <source>
        <dbReference type="Pfam" id="PF00135"/>
    </source>
</evidence>
<dbReference type="PROSITE" id="PS00122">
    <property type="entry name" value="CARBOXYLESTERASE_B_1"/>
    <property type="match status" value="1"/>
</dbReference>
<dbReference type="Proteomes" id="UP000813461">
    <property type="component" value="Unassembled WGS sequence"/>
</dbReference>
<feature type="compositionally biased region" description="Polar residues" evidence="4">
    <location>
        <begin position="68"/>
        <end position="77"/>
    </location>
</feature>
<feature type="domain" description="Carboxylesterase type B" evidence="5">
    <location>
        <begin position="22"/>
        <end position="480"/>
    </location>
</feature>
<dbReference type="Gene3D" id="3.40.50.1820">
    <property type="entry name" value="alpha/beta hydrolase"/>
    <property type="match status" value="1"/>
</dbReference>
<dbReference type="InterPro" id="IPR029058">
    <property type="entry name" value="AB_hydrolase_fold"/>
</dbReference>
<dbReference type="OrthoDB" id="6846267at2759"/>
<dbReference type="PANTHER" id="PTHR11559">
    <property type="entry name" value="CARBOXYLESTERASE"/>
    <property type="match status" value="1"/>
</dbReference>
<dbReference type="GO" id="GO:0016787">
    <property type="term" value="F:hydrolase activity"/>
    <property type="evidence" value="ECO:0007669"/>
    <property type="project" value="UniProtKB-KW"/>
</dbReference>
<sequence length="548" mass="61245">MSSQDTFTFAHPILGPMTGLISPETPSIVRFRSIPYATIPSRFQHSQLLTSLPTHSRDFTKPGPASPHSISVYSDNSGGPYPNQAPAQTSEFSCLILDINVPKTHLESLTSEAERLPILTYLHGGGFFLGKIDEQHNTAHMAEHSLTIGKPVITTALQYRLGALGLLVTPDGGANFALRDQANALLWVQKFIAGFGGDESKVTVFGESAGAISICCHMLSHVPSSGPLFQRAVLMSGVLGPMMSPQPKADAEKNFDLFCKSVGIEETGVAALEKLRNLPVEKIVQASEAFMHPGMIWVPVQDASFFRDTEITWDNVPKLLGQCEWVKDIVIGTTGFEGTANRELMNRLTPATFLAQLKSSLSDEAAEKVMRAYEVEVDMDQNKFLTAAMRWCGNAIFDAPIHATIRHLATHTKKRVYRYVFDVRNPFPNAPFYQQAHHWVDVYFIFRAMQFRYPYQYLKDLSDKHAELWIRFACGEEPWSQYEATGNGGGVIMLADEREGWVEKTMVEYEKLSRLSWSTLDDLLEAWDDKRGQQWYPFNLVAAKQLSP</sequence>
<dbReference type="InterPro" id="IPR019826">
    <property type="entry name" value="Carboxylesterase_B_AS"/>
</dbReference>
<evidence type="ECO:0000256" key="3">
    <source>
        <dbReference type="RuleBase" id="RU361235"/>
    </source>
</evidence>
<keyword evidence="7" id="KW-1185">Reference proteome</keyword>
<gene>
    <name evidence="6" type="ORF">FB567DRAFT_311409</name>
</gene>